<name>A0A1G7GAM2_9BRAD</name>
<comment type="similarity">
    <text evidence="1">Belongs to the 'GDXG' lipolytic enzyme family.</text>
</comment>
<evidence type="ECO:0000313" key="6">
    <source>
        <dbReference type="Proteomes" id="UP000199245"/>
    </source>
</evidence>
<evidence type="ECO:0000313" key="5">
    <source>
        <dbReference type="EMBL" id="SDE85204.1"/>
    </source>
</evidence>
<reference evidence="5 6" key="1">
    <citation type="submission" date="2016-10" db="EMBL/GenBank/DDBJ databases">
        <authorList>
            <person name="de Groot N.N."/>
        </authorList>
    </citation>
    <scope>NUCLEOTIDE SEQUENCE [LARGE SCALE GENOMIC DNA]</scope>
    <source>
        <strain evidence="5 6">R5</strain>
    </source>
</reference>
<evidence type="ECO:0000256" key="2">
    <source>
        <dbReference type="ARBA" id="ARBA00022801"/>
    </source>
</evidence>
<dbReference type="SUPFAM" id="SSF53474">
    <property type="entry name" value="alpha/beta-Hydrolases"/>
    <property type="match status" value="1"/>
</dbReference>
<evidence type="ECO:0000256" key="3">
    <source>
        <dbReference type="SAM" id="SignalP"/>
    </source>
</evidence>
<dbReference type="Proteomes" id="UP000199245">
    <property type="component" value="Unassembled WGS sequence"/>
</dbReference>
<sequence length="370" mass="40399">MRQPHRAILSISLAVALTASSTIAHAQTATTYDDLAKSEAAANADNGKRVAPLKSIGNPTADVSAEMQAMIGAPYPPHFNADPKTPAEWKELIDRRAKLLIAGIPALKAKLGVKVEETKLAGVHCYIVTPNKIALENRRRLLIHVHGGGYVFGPGEAALPEAIMMAGFGGFKVLSVDYRMPPDFPYPAAMDDAMAVWKEVLKSHEHRRLAIFGTSTGGAMTLAMVLRAKDEKLPLPAAIAPGTPWSDIDKIGDSYASNEWVDNVLVTWDGWLGRAARLYANGTSLKNPYISPIYGDFKGFPPTILTSGTRDLFLSNTVRTHRKLRRAGVIADLNVYEGQSHAQYQFNVDAPETKEAFTDIAKFFDRYLKQ</sequence>
<dbReference type="EMBL" id="FMZW01000037">
    <property type="protein sequence ID" value="SDE85204.1"/>
    <property type="molecule type" value="Genomic_DNA"/>
</dbReference>
<protein>
    <submittedName>
        <fullName evidence="5">Acetyl esterase/lipase</fullName>
    </submittedName>
</protein>
<feature type="domain" description="Alpha/beta hydrolase fold-3" evidence="4">
    <location>
        <begin position="142"/>
        <end position="343"/>
    </location>
</feature>
<accession>A0A1G7GAM2</accession>
<keyword evidence="3" id="KW-0732">Signal</keyword>
<keyword evidence="2" id="KW-0378">Hydrolase</keyword>
<dbReference type="GO" id="GO:0004806">
    <property type="term" value="F:triacylglycerol lipase activity"/>
    <property type="evidence" value="ECO:0007669"/>
    <property type="project" value="TreeGrafter"/>
</dbReference>
<dbReference type="PANTHER" id="PTHR48081:SF30">
    <property type="entry name" value="ACETYL-HYDROLASE LIPR-RELATED"/>
    <property type="match status" value="1"/>
</dbReference>
<dbReference type="AlphaFoldDB" id="A0A1G7GAM2"/>
<proteinExistence type="inferred from homology"/>
<dbReference type="Gene3D" id="3.40.50.1820">
    <property type="entry name" value="alpha/beta hydrolase"/>
    <property type="match status" value="1"/>
</dbReference>
<gene>
    <name evidence="5" type="ORF">SAMN05216337_103710</name>
</gene>
<organism evidence="5 6">
    <name type="scientific">Bradyrhizobium brasilense</name>
    <dbReference type="NCBI Taxonomy" id="1419277"/>
    <lineage>
        <taxon>Bacteria</taxon>
        <taxon>Pseudomonadati</taxon>
        <taxon>Pseudomonadota</taxon>
        <taxon>Alphaproteobacteria</taxon>
        <taxon>Hyphomicrobiales</taxon>
        <taxon>Nitrobacteraceae</taxon>
        <taxon>Bradyrhizobium</taxon>
    </lineage>
</organism>
<feature type="signal peptide" evidence="3">
    <location>
        <begin position="1"/>
        <end position="26"/>
    </location>
</feature>
<evidence type="ECO:0000259" key="4">
    <source>
        <dbReference type="Pfam" id="PF07859"/>
    </source>
</evidence>
<dbReference type="Pfam" id="PF07859">
    <property type="entry name" value="Abhydrolase_3"/>
    <property type="match status" value="1"/>
</dbReference>
<dbReference type="InterPro" id="IPR013094">
    <property type="entry name" value="AB_hydrolase_3"/>
</dbReference>
<feature type="chain" id="PRO_5011752634" evidence="3">
    <location>
        <begin position="27"/>
        <end position="370"/>
    </location>
</feature>
<dbReference type="InterPro" id="IPR029058">
    <property type="entry name" value="AB_hydrolase_fold"/>
</dbReference>
<dbReference type="RefSeq" id="WP_092087766.1">
    <property type="nucleotide sequence ID" value="NZ_FMZW01000037.1"/>
</dbReference>
<dbReference type="InterPro" id="IPR050300">
    <property type="entry name" value="GDXG_lipolytic_enzyme"/>
</dbReference>
<evidence type="ECO:0000256" key="1">
    <source>
        <dbReference type="ARBA" id="ARBA00010515"/>
    </source>
</evidence>
<dbReference type="PANTHER" id="PTHR48081">
    <property type="entry name" value="AB HYDROLASE SUPERFAMILY PROTEIN C4A8.06C"/>
    <property type="match status" value="1"/>
</dbReference>